<evidence type="ECO:0000256" key="1">
    <source>
        <dbReference type="ARBA" id="ARBA00001163"/>
    </source>
</evidence>
<evidence type="ECO:0000313" key="8">
    <source>
        <dbReference type="EMBL" id="RKT58096.1"/>
    </source>
</evidence>
<comment type="caution">
    <text evidence="8">The sequence shown here is derived from an EMBL/GenBank/DDBJ whole genome shotgun (WGS) entry which is preliminary data.</text>
</comment>
<dbReference type="GO" id="GO:0006144">
    <property type="term" value="P:purine nucleobase metabolic process"/>
    <property type="evidence" value="ECO:0007669"/>
    <property type="project" value="UniProtKB-KW"/>
</dbReference>
<keyword evidence="5" id="KW-0210">Decarboxylase</keyword>
<dbReference type="GO" id="GO:0000255">
    <property type="term" value="P:allantoin metabolic process"/>
    <property type="evidence" value="ECO:0007669"/>
    <property type="project" value="InterPro"/>
</dbReference>
<dbReference type="Pfam" id="PF09349">
    <property type="entry name" value="OHCU_decarbox"/>
    <property type="match status" value="1"/>
</dbReference>
<evidence type="ECO:0000256" key="4">
    <source>
        <dbReference type="ARBA" id="ARBA00022631"/>
    </source>
</evidence>
<dbReference type="EC" id="4.1.1.97" evidence="3"/>
<organism evidence="8 9">
    <name type="scientific">Azonexus fungiphilus</name>
    <dbReference type="NCBI Taxonomy" id="146940"/>
    <lineage>
        <taxon>Bacteria</taxon>
        <taxon>Pseudomonadati</taxon>
        <taxon>Pseudomonadota</taxon>
        <taxon>Betaproteobacteria</taxon>
        <taxon>Rhodocyclales</taxon>
        <taxon>Azonexaceae</taxon>
        <taxon>Azonexus</taxon>
    </lineage>
</organism>
<evidence type="ECO:0000256" key="5">
    <source>
        <dbReference type="ARBA" id="ARBA00022793"/>
    </source>
</evidence>
<dbReference type="InterPro" id="IPR017580">
    <property type="entry name" value="OHCU_decarboxylase-1"/>
</dbReference>
<dbReference type="NCBIfam" id="TIGR03164">
    <property type="entry name" value="UHCUDC"/>
    <property type="match status" value="1"/>
</dbReference>
<dbReference type="SUPFAM" id="SSF158694">
    <property type="entry name" value="UraD-Like"/>
    <property type="match status" value="1"/>
</dbReference>
<proteinExistence type="predicted"/>
<gene>
    <name evidence="8" type="ORF">DFR40_2038</name>
</gene>
<keyword evidence="4" id="KW-0659">Purine metabolism</keyword>
<dbReference type="InterPro" id="IPR036778">
    <property type="entry name" value="OHCU_decarboxylase_sf"/>
</dbReference>
<dbReference type="Proteomes" id="UP000270626">
    <property type="component" value="Unassembled WGS sequence"/>
</dbReference>
<dbReference type="GO" id="GO:0051997">
    <property type="term" value="F:2-oxo-4-hydroxy-4-carboxy-5-ureidoimidazoline decarboxylase activity"/>
    <property type="evidence" value="ECO:0007669"/>
    <property type="project" value="UniProtKB-EC"/>
</dbReference>
<dbReference type="RefSeq" id="WP_121458368.1">
    <property type="nucleotide sequence ID" value="NZ_RBXP01000015.1"/>
</dbReference>
<evidence type="ECO:0000313" key="9">
    <source>
        <dbReference type="Proteomes" id="UP000270626"/>
    </source>
</evidence>
<dbReference type="PANTHER" id="PTHR43466:SF1">
    <property type="entry name" value="2-OXO-4-HYDROXY-4-CARBOXY-5-UREIDOIMIDAZOLINE DECARBOXYLASE-RELATED"/>
    <property type="match status" value="1"/>
</dbReference>
<keyword evidence="6" id="KW-0456">Lyase</keyword>
<dbReference type="UniPathway" id="UPA00394">
    <property type="reaction ID" value="UER00652"/>
</dbReference>
<dbReference type="GO" id="GO:0019628">
    <property type="term" value="P:urate catabolic process"/>
    <property type="evidence" value="ECO:0007669"/>
    <property type="project" value="UniProtKB-UniPathway"/>
</dbReference>
<evidence type="ECO:0000256" key="2">
    <source>
        <dbReference type="ARBA" id="ARBA00004754"/>
    </source>
</evidence>
<keyword evidence="9" id="KW-1185">Reference proteome</keyword>
<accession>A0A495W8R8</accession>
<reference evidence="8 9" key="1">
    <citation type="submission" date="2018-10" db="EMBL/GenBank/DDBJ databases">
        <title>Genomic Encyclopedia of Type Strains, Phase IV (KMG-IV): sequencing the most valuable type-strain genomes for metagenomic binning, comparative biology and taxonomic classification.</title>
        <authorList>
            <person name="Goeker M."/>
        </authorList>
    </citation>
    <scope>NUCLEOTIDE SEQUENCE [LARGE SCALE GENOMIC DNA]</scope>
    <source>
        <strain evidence="8 9">DSM 23841</strain>
    </source>
</reference>
<name>A0A495W8R8_9RHOO</name>
<sequence length="172" mass="19032">MSCRLSLAELSRLPRDAFVAELGSVFEHSPWVMEMAWQRRPFADRDELQARLVETLAVASREQQLALIRAHPELAGKAAVRGELTADSAREQAGAGLDACSPEEFAAIRELNDAYREKFGWPFIVAVKGLGRQDIIAAMRRRLARTPDEEFAEALAQVARIAGFRLDALIAG</sequence>
<dbReference type="EMBL" id="RBXP01000015">
    <property type="protein sequence ID" value="RKT58096.1"/>
    <property type="molecule type" value="Genomic_DNA"/>
</dbReference>
<dbReference type="InterPro" id="IPR018020">
    <property type="entry name" value="OHCU_decarboxylase"/>
</dbReference>
<dbReference type="AlphaFoldDB" id="A0A495W8R8"/>
<feature type="domain" description="Oxo-4-hydroxy-4-carboxy-5-ureidoimidazoline decarboxylase" evidence="7">
    <location>
        <begin position="12"/>
        <end position="167"/>
    </location>
</feature>
<dbReference type="Gene3D" id="1.10.3330.10">
    <property type="entry name" value="Oxo-4-hydroxy-4-carboxy-5-ureidoimidazoline decarboxylase"/>
    <property type="match status" value="1"/>
</dbReference>
<dbReference type="OrthoDB" id="9808195at2"/>
<comment type="catalytic activity">
    <reaction evidence="1">
        <text>5-hydroxy-2-oxo-4-ureido-2,5-dihydro-1H-imidazole-5-carboxylate + H(+) = (S)-allantoin + CO2</text>
        <dbReference type="Rhea" id="RHEA:26301"/>
        <dbReference type="ChEBI" id="CHEBI:15378"/>
        <dbReference type="ChEBI" id="CHEBI:15678"/>
        <dbReference type="ChEBI" id="CHEBI:16526"/>
        <dbReference type="ChEBI" id="CHEBI:58639"/>
        <dbReference type="EC" id="4.1.1.97"/>
    </reaction>
</comment>
<protein>
    <recommendedName>
        <fullName evidence="3">2-oxo-4-hydroxy-4-carboxy-5-ureidoimidazoline decarboxylase</fullName>
        <ecNumber evidence="3">4.1.1.97</ecNumber>
    </recommendedName>
</protein>
<evidence type="ECO:0000256" key="3">
    <source>
        <dbReference type="ARBA" id="ARBA00012257"/>
    </source>
</evidence>
<evidence type="ECO:0000259" key="7">
    <source>
        <dbReference type="Pfam" id="PF09349"/>
    </source>
</evidence>
<comment type="pathway">
    <text evidence="2">Purine metabolism; urate degradation; (S)-allantoin from urate: step 3/3.</text>
</comment>
<evidence type="ECO:0000256" key="6">
    <source>
        <dbReference type="ARBA" id="ARBA00023239"/>
    </source>
</evidence>
<dbReference type="PANTHER" id="PTHR43466">
    <property type="entry name" value="2-OXO-4-HYDROXY-4-CARBOXY-5-UREIDOIMIDAZOLINE DECARBOXYLASE-RELATED"/>
    <property type="match status" value="1"/>
</dbReference>